<dbReference type="Proteomes" id="UP000031524">
    <property type="component" value="Chromosome"/>
</dbReference>
<gene>
    <name evidence="2" type="ORF">B842_06260</name>
</gene>
<accession>A0A0B5D2Y9</accession>
<organism evidence="2 3">
    <name type="scientific">Corynebacterium humireducens NBRC 106098 = DSM 45392</name>
    <dbReference type="NCBI Taxonomy" id="1223515"/>
    <lineage>
        <taxon>Bacteria</taxon>
        <taxon>Bacillati</taxon>
        <taxon>Actinomycetota</taxon>
        <taxon>Actinomycetes</taxon>
        <taxon>Mycobacteriales</taxon>
        <taxon>Corynebacteriaceae</taxon>
        <taxon>Corynebacterium</taxon>
    </lineage>
</organism>
<keyword evidence="1" id="KW-0812">Transmembrane</keyword>
<dbReference type="AlphaFoldDB" id="A0A0B5D2Y9"/>
<protein>
    <submittedName>
        <fullName evidence="2">Uncharacterized protein</fullName>
    </submittedName>
</protein>
<dbReference type="RefSeq" id="WP_040085772.1">
    <property type="nucleotide sequence ID" value="NZ_BCSU01000002.1"/>
</dbReference>
<keyword evidence="3" id="KW-1185">Reference proteome</keyword>
<feature type="transmembrane region" description="Helical" evidence="1">
    <location>
        <begin position="15"/>
        <end position="37"/>
    </location>
</feature>
<dbReference type="OrthoDB" id="4407016at2"/>
<dbReference type="EMBL" id="CP005286">
    <property type="protein sequence ID" value="AJE33101.1"/>
    <property type="molecule type" value="Genomic_DNA"/>
</dbReference>
<dbReference type="KEGG" id="chm:B842_06260"/>
<keyword evidence="1" id="KW-1133">Transmembrane helix</keyword>
<evidence type="ECO:0000256" key="1">
    <source>
        <dbReference type="SAM" id="Phobius"/>
    </source>
</evidence>
<sequence length="202" mass="22138">MATSDTSFFRSRKNLVGMIIAVLVVGLHLVVGLGVLWPVVALAGWGAGVALTPGRQQPELPPAPARPSAEELRDRIRHETHWLYGSGPAHEVVDSMAALKVSLDDVLAEWDRLADVPEQRVVVETIVNDYLPGTLGRYLAVSDRTHPTAVTETAESLTILREEVERIREAVVSDTLRDLEDQTRALRIQFGRLPGAGYDTES</sequence>
<evidence type="ECO:0000313" key="3">
    <source>
        <dbReference type="Proteomes" id="UP000031524"/>
    </source>
</evidence>
<evidence type="ECO:0000313" key="2">
    <source>
        <dbReference type="EMBL" id="AJE33101.1"/>
    </source>
</evidence>
<dbReference type="HOGENOM" id="CLU_097457_0_0_11"/>
<proteinExistence type="predicted"/>
<reference evidence="2 3" key="1">
    <citation type="submission" date="2013-04" db="EMBL/GenBank/DDBJ databases">
        <title>Complete genome sequence of Corynebacterium humireducens DSM 45392(T), isolated from a wastewater-fed microbial fuel cell.</title>
        <authorList>
            <person name="Ruckert C."/>
            <person name="Albersmeier A."/>
            <person name="Kalinowski J."/>
        </authorList>
    </citation>
    <scope>NUCLEOTIDE SEQUENCE [LARGE SCALE GENOMIC DNA]</scope>
    <source>
        <strain evidence="3">MFC-5</strain>
    </source>
</reference>
<keyword evidence="1" id="KW-0472">Membrane</keyword>
<dbReference type="STRING" id="1223515.B842_06260"/>
<name>A0A0B5D2Y9_9CORY</name>